<protein>
    <submittedName>
        <fullName evidence="2">Uncharacterized protein</fullName>
    </submittedName>
</protein>
<dbReference type="Pfam" id="PF13181">
    <property type="entry name" value="TPR_8"/>
    <property type="match status" value="1"/>
</dbReference>
<dbReference type="EMBL" id="UINC01067222">
    <property type="protein sequence ID" value="SVB98679.1"/>
    <property type="molecule type" value="Genomic_DNA"/>
</dbReference>
<gene>
    <name evidence="2" type="ORF">METZ01_LOCUS251533</name>
</gene>
<dbReference type="SUPFAM" id="SSF48452">
    <property type="entry name" value="TPR-like"/>
    <property type="match status" value="1"/>
</dbReference>
<dbReference type="PANTHER" id="PTHR12558:SF13">
    <property type="entry name" value="CELL DIVISION CYCLE PROTEIN 27 HOMOLOG"/>
    <property type="match status" value="1"/>
</dbReference>
<evidence type="ECO:0000313" key="2">
    <source>
        <dbReference type="EMBL" id="SVB98679.1"/>
    </source>
</evidence>
<accession>A0A382IHB6</accession>
<dbReference type="AlphaFoldDB" id="A0A382IHB6"/>
<proteinExistence type="predicted"/>
<dbReference type="InterPro" id="IPR011990">
    <property type="entry name" value="TPR-like_helical_dom_sf"/>
</dbReference>
<evidence type="ECO:0000256" key="1">
    <source>
        <dbReference type="SAM" id="MobiDB-lite"/>
    </source>
</evidence>
<organism evidence="2">
    <name type="scientific">marine metagenome</name>
    <dbReference type="NCBI Taxonomy" id="408172"/>
    <lineage>
        <taxon>unclassified sequences</taxon>
        <taxon>metagenomes</taxon>
        <taxon>ecological metagenomes</taxon>
    </lineage>
</organism>
<name>A0A382IHB6_9ZZZZ</name>
<dbReference type="PANTHER" id="PTHR12558">
    <property type="entry name" value="CELL DIVISION CYCLE 16,23,27"/>
    <property type="match status" value="1"/>
</dbReference>
<dbReference type="Gene3D" id="3.40.50.10070">
    <property type="entry name" value="TolB, N-terminal domain"/>
    <property type="match status" value="1"/>
</dbReference>
<dbReference type="Gene3D" id="1.25.40.10">
    <property type="entry name" value="Tetratricopeptide repeat domain"/>
    <property type="match status" value="1"/>
</dbReference>
<sequence length="430" mass="48934">EFAIFQIDPSKEDQTPSTPSPPVETKKEFEKQVSPSATNLKPRLLVLPFRNLNNDEENEYLVDGIVEDIITEFSMINSIEIISRHTAFNFKGKDIDTNQISSELGVNFIATGSIRSSGSRIRISVELTDPINGSAIWSERYDRMMEDVFEVQDEIVRKVIVALVGQLEIASLVRAKRKPTENLSSYEYLLRGKENHHKFSKEGVLEGLEMFDKSIEADPDNAQAYAWKVCTLGQGMFKGYLEESTDVLFEQAKKTLEKALDINPNDFECHRMFCEVYKSFEDFEKAEFHGRKAYEMNPNDPRIVSGYGEYLILSGKTDQGLELLIKAYELDPNGLGESNTDKRIGDIVFGSFVHGDYEKSLEYAEKIDMLTNNAWIAKIASLSALGKNEEKEKEKGKFLESNENFSFEDHINSFHFQNKSVNEKMIGLLN</sequence>
<feature type="non-terminal residue" evidence="2">
    <location>
        <position position="1"/>
    </location>
</feature>
<reference evidence="2" key="1">
    <citation type="submission" date="2018-05" db="EMBL/GenBank/DDBJ databases">
        <authorList>
            <person name="Lanie J.A."/>
            <person name="Ng W.-L."/>
            <person name="Kazmierczak K.M."/>
            <person name="Andrzejewski T.M."/>
            <person name="Davidsen T.M."/>
            <person name="Wayne K.J."/>
            <person name="Tettelin H."/>
            <person name="Glass J.I."/>
            <person name="Rusch D."/>
            <person name="Podicherti R."/>
            <person name="Tsui H.-C.T."/>
            <person name="Winkler M.E."/>
        </authorList>
    </citation>
    <scope>NUCLEOTIDE SEQUENCE</scope>
</reference>
<feature type="region of interest" description="Disordered" evidence="1">
    <location>
        <begin position="1"/>
        <end position="36"/>
    </location>
</feature>
<dbReference type="InterPro" id="IPR019734">
    <property type="entry name" value="TPR_rpt"/>
</dbReference>